<dbReference type="Proteomes" id="UP001500171">
    <property type="component" value="Unassembled WGS sequence"/>
</dbReference>
<feature type="transmembrane region" description="Helical" evidence="1">
    <location>
        <begin position="157"/>
        <end position="177"/>
    </location>
</feature>
<evidence type="ECO:0000313" key="4">
    <source>
        <dbReference type="Proteomes" id="UP001500171"/>
    </source>
</evidence>
<organism evidence="3 4">
    <name type="scientific">Orbus sasakiae</name>
    <dbReference type="NCBI Taxonomy" id="1078475"/>
    <lineage>
        <taxon>Bacteria</taxon>
        <taxon>Pseudomonadati</taxon>
        <taxon>Pseudomonadota</taxon>
        <taxon>Gammaproteobacteria</taxon>
        <taxon>Orbales</taxon>
        <taxon>Orbaceae</taxon>
        <taxon>Orbus</taxon>
    </lineage>
</organism>
<keyword evidence="4" id="KW-1185">Reference proteome</keyword>
<feature type="transmembrane region" description="Helical" evidence="1">
    <location>
        <begin position="61"/>
        <end position="85"/>
    </location>
</feature>
<feature type="transmembrane region" description="Helical" evidence="1">
    <location>
        <begin position="33"/>
        <end position="54"/>
    </location>
</feature>
<sequence length="302" mass="32956">MSKNKATLIGLMAVLLWSSLVGTIRIVSENWGAIGGTAMIYSLASILLLFTVGLNKMHKYLLPYLIAGGILFVSYELCFSLSIAFANNGQQAIEVSMLNYLWPTLTILFTILFNQQKANFLIIPGAVLPVIGIGWVLGGEQGFNVLSMLNNIKDNPLSYFLALIGACIWATYCLITVRFAKGKNAVTLFFLITAIILWAKYLMTDESTLTWSYQAVIYLFLASAAIGFGYAAWNIGVLHGNVTLLAGASYFIPILSASLSALLLNTPLSLSFWQGTALVTLGAILCWLAIRGIKNTRKFSDH</sequence>
<feature type="transmembrane region" description="Helical" evidence="1">
    <location>
        <begin position="215"/>
        <end position="235"/>
    </location>
</feature>
<feature type="transmembrane region" description="Helical" evidence="1">
    <location>
        <begin position="270"/>
        <end position="290"/>
    </location>
</feature>
<feature type="transmembrane region" description="Helical" evidence="1">
    <location>
        <begin position="97"/>
        <end position="113"/>
    </location>
</feature>
<accession>A0ABP9N5B2</accession>
<keyword evidence="1" id="KW-0472">Membrane</keyword>
<feature type="domain" description="EamA" evidence="2">
    <location>
        <begin position="158"/>
        <end position="285"/>
    </location>
</feature>
<keyword evidence="1" id="KW-1133">Transmembrane helix</keyword>
<name>A0ABP9N5B2_9GAMM</name>
<dbReference type="InterPro" id="IPR037185">
    <property type="entry name" value="EmrE-like"/>
</dbReference>
<protein>
    <submittedName>
        <fullName evidence="3">Aromatic amino acid DMT transporter YddG</fullName>
    </submittedName>
</protein>
<gene>
    <name evidence="3" type="primary">yddG</name>
    <name evidence="3" type="ORF">GCM10023211_08550</name>
</gene>
<evidence type="ECO:0000259" key="2">
    <source>
        <dbReference type="Pfam" id="PF00892"/>
    </source>
</evidence>
<reference evidence="4" key="1">
    <citation type="journal article" date="2019" name="Int. J. Syst. Evol. Microbiol.">
        <title>The Global Catalogue of Microorganisms (GCM) 10K type strain sequencing project: providing services to taxonomists for standard genome sequencing and annotation.</title>
        <authorList>
            <consortium name="The Broad Institute Genomics Platform"/>
            <consortium name="The Broad Institute Genome Sequencing Center for Infectious Disease"/>
            <person name="Wu L."/>
            <person name="Ma J."/>
        </authorList>
    </citation>
    <scope>NUCLEOTIDE SEQUENCE [LARGE SCALE GENOMIC DNA]</scope>
    <source>
        <strain evidence="4">JCM 18050</strain>
    </source>
</reference>
<feature type="transmembrane region" description="Helical" evidence="1">
    <location>
        <begin position="242"/>
        <end position="264"/>
    </location>
</feature>
<dbReference type="SUPFAM" id="SSF103481">
    <property type="entry name" value="Multidrug resistance efflux transporter EmrE"/>
    <property type="match status" value="1"/>
</dbReference>
<proteinExistence type="predicted"/>
<evidence type="ECO:0000256" key="1">
    <source>
        <dbReference type="SAM" id="Phobius"/>
    </source>
</evidence>
<feature type="transmembrane region" description="Helical" evidence="1">
    <location>
        <begin position="120"/>
        <end position="137"/>
    </location>
</feature>
<dbReference type="EMBL" id="BAABHY010000001">
    <property type="protein sequence ID" value="GAA5107423.1"/>
    <property type="molecule type" value="Genomic_DNA"/>
</dbReference>
<dbReference type="Pfam" id="PF00892">
    <property type="entry name" value="EamA"/>
    <property type="match status" value="1"/>
</dbReference>
<dbReference type="NCBIfam" id="NF008676">
    <property type="entry name" value="PRK11689.1"/>
    <property type="match status" value="1"/>
</dbReference>
<evidence type="ECO:0000313" key="3">
    <source>
        <dbReference type="EMBL" id="GAA5107423.1"/>
    </source>
</evidence>
<feature type="transmembrane region" description="Helical" evidence="1">
    <location>
        <begin position="184"/>
        <end position="203"/>
    </location>
</feature>
<comment type="caution">
    <text evidence="3">The sequence shown here is derived from an EMBL/GenBank/DDBJ whole genome shotgun (WGS) entry which is preliminary data.</text>
</comment>
<dbReference type="InterPro" id="IPR000620">
    <property type="entry name" value="EamA_dom"/>
</dbReference>
<keyword evidence="1" id="KW-0812">Transmembrane</keyword>